<reference evidence="2 3" key="1">
    <citation type="submission" date="2020-12" db="EMBL/GenBank/DDBJ databases">
        <title>FDA dAtabase for Regulatory Grade micrObial Sequences (FDA-ARGOS): Supporting development and validation of Infectious Disease Dx tests.</title>
        <authorList>
            <person name="Minogue T."/>
            <person name="Wolcott M."/>
            <person name="Wasieloski L."/>
            <person name="Aguilar W."/>
            <person name="Moore D."/>
            <person name="Jaissle J."/>
            <person name="Tallon L."/>
            <person name="Sadzewicz L."/>
            <person name="Zhao X."/>
            <person name="Boylan J."/>
            <person name="Ott S."/>
            <person name="Bowen H."/>
            <person name="Vavikolanu K."/>
            <person name="Mehta A."/>
            <person name="Aluvathingal J."/>
            <person name="Nadendla S."/>
            <person name="Yan Y."/>
            <person name="Sichtig H."/>
        </authorList>
    </citation>
    <scope>NUCLEOTIDE SEQUENCE [LARGE SCALE GENOMIC DNA]</scope>
    <source>
        <strain evidence="2 3">FDAARGOS_949</strain>
    </source>
</reference>
<name>A0AAP9Y347_BURGL</name>
<protein>
    <recommendedName>
        <fullName evidence="4">Lipoprotein</fullName>
    </recommendedName>
</protein>
<feature type="signal peptide" evidence="1">
    <location>
        <begin position="1"/>
        <end position="24"/>
    </location>
</feature>
<organism evidence="2 3">
    <name type="scientific">Burkholderia glumae</name>
    <name type="common">Pseudomonas glumae</name>
    <dbReference type="NCBI Taxonomy" id="337"/>
    <lineage>
        <taxon>Bacteria</taxon>
        <taxon>Pseudomonadati</taxon>
        <taxon>Pseudomonadota</taxon>
        <taxon>Betaproteobacteria</taxon>
        <taxon>Burkholderiales</taxon>
        <taxon>Burkholderiaceae</taxon>
        <taxon>Burkholderia</taxon>
    </lineage>
</organism>
<accession>A0AAP9Y347</accession>
<feature type="chain" id="PRO_5043022660" description="Lipoprotein" evidence="1">
    <location>
        <begin position="25"/>
        <end position="159"/>
    </location>
</feature>
<evidence type="ECO:0000256" key="1">
    <source>
        <dbReference type="SAM" id="SignalP"/>
    </source>
</evidence>
<evidence type="ECO:0000313" key="2">
    <source>
        <dbReference type="EMBL" id="QPQ93245.1"/>
    </source>
</evidence>
<proteinExistence type="predicted"/>
<gene>
    <name evidence="2" type="ORF">I6H06_13275</name>
</gene>
<sequence length="159" mass="15096">MKKLMLLAAGAVLAVASLAGCSTASQQSVAGALATLQTAVKNGCTVVQPTLVAVAAIDPAVSAAAAANGLFCTAATSITVTSAQALIGTGIPAIETAVLASKLIPDNQKPIAIAALGVLQLSVTQALSVYGQASATTAAATAPPASASEAVPASSAAAQ</sequence>
<dbReference type="PROSITE" id="PS51257">
    <property type="entry name" value="PROKAR_LIPOPROTEIN"/>
    <property type="match status" value="1"/>
</dbReference>
<dbReference type="GeneID" id="45698281"/>
<evidence type="ECO:0008006" key="4">
    <source>
        <dbReference type="Google" id="ProtNLM"/>
    </source>
</evidence>
<dbReference type="EMBL" id="CP065601">
    <property type="protein sequence ID" value="QPQ93245.1"/>
    <property type="molecule type" value="Genomic_DNA"/>
</dbReference>
<dbReference type="Proteomes" id="UP000594892">
    <property type="component" value="Chromosome 2"/>
</dbReference>
<keyword evidence="1" id="KW-0732">Signal</keyword>
<dbReference type="AlphaFoldDB" id="A0AAP9Y347"/>
<evidence type="ECO:0000313" key="3">
    <source>
        <dbReference type="Proteomes" id="UP000594892"/>
    </source>
</evidence>
<dbReference type="RefSeq" id="WP_015876015.1">
    <property type="nucleotide sequence ID" value="NZ_CP033641.1"/>
</dbReference>